<dbReference type="Pfam" id="PF05536">
    <property type="entry name" value="Neurochondrin"/>
    <property type="match status" value="3"/>
</dbReference>
<feature type="domain" description="Aldehyde dehydrogenase" evidence="4">
    <location>
        <begin position="1164"/>
        <end position="1248"/>
    </location>
</feature>
<dbReference type="InterPro" id="IPR016163">
    <property type="entry name" value="Ald_DH_C"/>
</dbReference>
<dbReference type="SUPFAM" id="SSF53720">
    <property type="entry name" value="ALDH-like"/>
    <property type="match status" value="2"/>
</dbReference>
<name>A0A3M7L5V6_AUXPR</name>
<accession>A0A3M7L5V6</accession>
<feature type="compositionally biased region" description="Gly residues" evidence="2">
    <location>
        <begin position="365"/>
        <end position="375"/>
    </location>
</feature>
<dbReference type="Pfam" id="PF00171">
    <property type="entry name" value="Aldedh"/>
    <property type="match status" value="2"/>
</dbReference>
<proteinExistence type="inferred from homology"/>
<protein>
    <recommendedName>
        <fullName evidence="4">Aldehyde dehydrogenase domain-containing protein</fullName>
    </recommendedName>
</protein>
<dbReference type="InterPro" id="IPR016162">
    <property type="entry name" value="Ald_DH_N"/>
</dbReference>
<sequence length="1273" mass="132825">FVGLLLVTKLTPTATADVLSAIYSAVGPLFLHRLLLPLKQDPNARRTGQEAAMVALGVVMWARLSAAPEVAIGEELEGCIPLLLKVTAALGLVARAGGVVPAMEADMGAALRDREEEGEARAAALASTADALACILAACLASGSARRVALESGALECAVAALRRAEREGPLEGEYHVAGVVTACRLVAALLPSRDRAGVLAAHWREVGDAVPLLARRLPIEEGLAGEIEPSQRRHAAVEVQLESLNALLCILPLPATHLEDRLRGTAHKWGPPLRTGLGQILRARAGVPQRLAALQLAAAGTALLGPRWLAAPDPAFLLLATTVARIEVGVLLLDALAPPSGIQVPDHGAASPSSTTRAFSAMDIGGGGGGGGGSASSSTSTGGWAVGDGGAASSRGASFGAVPKPGQTQERVDSVVVPTEMRWEGPHQTPQARATALLPACFEVIESAIEALADGEDEALPSPASSQGSEAGPGIDPATAAAVLTAVQEAVEGVLQYLEQVAGREGAARAPLTLAGVRLLGRFLAEAPLALSDRVRHDLPRAVPHVLPVVLAIGVLELEAGQAIQHAAAGLHVAYHLGGAVLDQELQKEQGFVAHAPVLTLYRRGLVASSTCSSSSDRFMVYFLTLLVAVLYRPLQSTDWSFSITPTANPSTPAAMQALTGRVAQRCLGASFLSGQSIRAMSGATDVKLLIGGEFVSSKTDTWQDVVCPATQEVVSRVPETTPAEFQAAVDAAKAAFPAWRATAVPTRARVFLKLQQLIRENMEELAASVTREQGKTLADARGDVFRGLEVVEYAAGIGPDMMGEMLENVSTGIDTYSIRQPLGVTAGICPFNFPAMIPLWMFPMALATGNTMVLKPSEKDPGAAMMLADLAQQAGLPKGVLNVVHGAHGTVNAILDHPDIKAVAFVGSDAGGEHVYARGCGAGKRVQANMGAKNHAVVMPDANFEATALLERLRELAMSPSAMVAESTSRCPADAEPRGGLATAAPVTWEARTARILAREAKFRELGLAQAEPQRPQRQPQPKRRKDSALRHYLVAETCQEASASAPPAGGGAQREGPWADSFVDATGFSDLPCFLEARTLARAYSIDCRPGLVVAGGKGGVVALWGLRSRDACRVEAVPALFQASLHRGWVADVQFWDPPGRDMHAASVPWLVSAGNDGAVDSLEAALDLVNANPHGNGTAVFTSHGATARKFQSEVDVGMVGVNIPIPVPLPYFSFTGWRGSFRGDLQMMGKMGAQFFTRTKTVTASWRDHDPDDAIPGLAGVGASTPA</sequence>
<feature type="region of interest" description="Disordered" evidence="2">
    <location>
        <begin position="1253"/>
        <end position="1273"/>
    </location>
</feature>
<feature type="signal peptide" evidence="3">
    <location>
        <begin position="1"/>
        <end position="16"/>
    </location>
</feature>
<feature type="non-terminal residue" evidence="5">
    <location>
        <position position="1"/>
    </location>
</feature>
<dbReference type="InterPro" id="IPR010061">
    <property type="entry name" value="MeMal-semiAld_DH"/>
</dbReference>
<comment type="caution">
    <text evidence="5">The sequence shown here is derived from an EMBL/GenBank/DDBJ whole genome shotgun (WGS) entry which is preliminary data.</text>
</comment>
<dbReference type="InterPro" id="IPR008709">
    <property type="entry name" value="Neurochondrin"/>
</dbReference>
<dbReference type="EMBL" id="QOKY01000126">
    <property type="protein sequence ID" value="RMZ57609.1"/>
    <property type="molecule type" value="Genomic_DNA"/>
</dbReference>
<dbReference type="PANTHER" id="PTHR43866:SF3">
    <property type="entry name" value="METHYLMALONATE-SEMIALDEHYDE DEHYDROGENASE [ACYLATING], MITOCHONDRIAL"/>
    <property type="match status" value="1"/>
</dbReference>
<evidence type="ECO:0000259" key="4">
    <source>
        <dbReference type="Pfam" id="PF00171"/>
    </source>
</evidence>
<comment type="similarity">
    <text evidence="1">Belongs to the aldehyde dehydrogenase family.</text>
</comment>
<dbReference type="GO" id="GO:0005739">
    <property type="term" value="C:mitochondrion"/>
    <property type="evidence" value="ECO:0007669"/>
    <property type="project" value="TreeGrafter"/>
</dbReference>
<dbReference type="GO" id="GO:0006210">
    <property type="term" value="P:thymine catabolic process"/>
    <property type="evidence" value="ECO:0007669"/>
    <property type="project" value="TreeGrafter"/>
</dbReference>
<feature type="domain" description="Aldehyde dehydrogenase" evidence="4">
    <location>
        <begin position="696"/>
        <end position="950"/>
    </location>
</feature>
<feature type="region of interest" description="Disordered" evidence="2">
    <location>
        <begin position="1009"/>
        <end position="1029"/>
    </location>
</feature>
<keyword evidence="3" id="KW-0732">Signal</keyword>
<evidence type="ECO:0000256" key="1">
    <source>
        <dbReference type="ARBA" id="ARBA00009986"/>
    </source>
</evidence>
<dbReference type="InterPro" id="IPR016161">
    <property type="entry name" value="Ald_DH/histidinol_DH"/>
</dbReference>
<feature type="region of interest" description="Disordered" evidence="2">
    <location>
        <begin position="345"/>
        <end position="392"/>
    </location>
</feature>
<feature type="chain" id="PRO_5018225829" description="Aldehyde dehydrogenase domain-containing protein" evidence="3">
    <location>
        <begin position="17"/>
        <end position="1273"/>
    </location>
</feature>
<reference evidence="6" key="1">
    <citation type="journal article" date="2018" name="Algal Res.">
        <title>Characterization of plant carbon substrate utilization by Auxenochlorella protothecoides.</title>
        <authorList>
            <person name="Vogler B.W."/>
            <person name="Starkenburg S.R."/>
            <person name="Sudasinghe N."/>
            <person name="Schambach J.Y."/>
            <person name="Rollin J.A."/>
            <person name="Pattathil S."/>
            <person name="Barry A.N."/>
        </authorList>
    </citation>
    <scope>NUCLEOTIDE SEQUENCE [LARGE SCALE GENOMIC DNA]</scope>
    <source>
        <strain evidence="6">UTEX 25</strain>
    </source>
</reference>
<dbReference type="InterPro" id="IPR015590">
    <property type="entry name" value="Aldehyde_DH_dom"/>
</dbReference>
<dbReference type="Proteomes" id="UP000279271">
    <property type="component" value="Unassembled WGS sequence"/>
</dbReference>
<dbReference type="AlphaFoldDB" id="A0A3M7L5V6"/>
<evidence type="ECO:0000256" key="3">
    <source>
        <dbReference type="SAM" id="SignalP"/>
    </source>
</evidence>
<dbReference type="Gene3D" id="3.40.605.10">
    <property type="entry name" value="Aldehyde Dehydrogenase, Chain A, domain 1"/>
    <property type="match status" value="1"/>
</dbReference>
<feature type="region of interest" description="Disordered" evidence="2">
    <location>
        <begin position="457"/>
        <end position="476"/>
    </location>
</feature>
<evidence type="ECO:0000313" key="5">
    <source>
        <dbReference type="EMBL" id="RMZ57609.1"/>
    </source>
</evidence>
<evidence type="ECO:0000256" key="2">
    <source>
        <dbReference type="SAM" id="MobiDB-lite"/>
    </source>
</evidence>
<evidence type="ECO:0000313" key="6">
    <source>
        <dbReference type="Proteomes" id="UP000279271"/>
    </source>
</evidence>
<organism evidence="5 6">
    <name type="scientific">Auxenochlorella protothecoides</name>
    <name type="common">Green microalga</name>
    <name type="synonym">Chlorella protothecoides</name>
    <dbReference type="NCBI Taxonomy" id="3075"/>
    <lineage>
        <taxon>Eukaryota</taxon>
        <taxon>Viridiplantae</taxon>
        <taxon>Chlorophyta</taxon>
        <taxon>core chlorophytes</taxon>
        <taxon>Trebouxiophyceae</taxon>
        <taxon>Chlorellales</taxon>
        <taxon>Chlorellaceae</taxon>
        <taxon>Auxenochlorella</taxon>
    </lineage>
</organism>
<dbReference type="GO" id="GO:0006574">
    <property type="term" value="P:L-valine catabolic process"/>
    <property type="evidence" value="ECO:0007669"/>
    <property type="project" value="TreeGrafter"/>
</dbReference>
<dbReference type="GO" id="GO:0004491">
    <property type="term" value="F:methylmalonate-semialdehyde dehydrogenase (acylating, NAD) activity"/>
    <property type="evidence" value="ECO:0007669"/>
    <property type="project" value="InterPro"/>
</dbReference>
<dbReference type="PANTHER" id="PTHR43866">
    <property type="entry name" value="MALONATE-SEMIALDEHYDE DEHYDROGENASE"/>
    <property type="match status" value="1"/>
</dbReference>
<gene>
    <name evidence="5" type="ORF">APUTEX25_001809</name>
</gene>
<dbReference type="Gene3D" id="3.40.309.10">
    <property type="entry name" value="Aldehyde Dehydrogenase, Chain A, domain 2"/>
    <property type="match status" value="1"/>
</dbReference>
<dbReference type="FunFam" id="3.40.605.10:FF:000003">
    <property type="entry name" value="Methylmalonate-semialdehyde dehydrogenase [acylating]"/>
    <property type="match status" value="1"/>
</dbReference>